<dbReference type="Gene3D" id="2.10.25.10">
    <property type="entry name" value="Laminin"/>
    <property type="match status" value="1"/>
</dbReference>
<gene>
    <name evidence="6" type="ORF">VCS650_LOCUS36608</name>
</gene>
<dbReference type="InterPro" id="IPR000742">
    <property type="entry name" value="EGF"/>
</dbReference>
<comment type="caution">
    <text evidence="6">The sequence shown here is derived from an EMBL/GenBank/DDBJ whole genome shotgun (WGS) entry which is preliminary data.</text>
</comment>
<evidence type="ECO:0000259" key="5">
    <source>
        <dbReference type="PROSITE" id="PS50026"/>
    </source>
</evidence>
<reference evidence="6" key="1">
    <citation type="submission" date="2021-02" db="EMBL/GenBank/DDBJ databases">
        <authorList>
            <person name="Nowell W R."/>
        </authorList>
    </citation>
    <scope>NUCLEOTIDE SEQUENCE</scope>
</reference>
<feature type="non-terminal residue" evidence="6">
    <location>
        <position position="761"/>
    </location>
</feature>
<accession>A0A815L8U4</accession>
<dbReference type="EMBL" id="CAJNON010000911">
    <property type="protein sequence ID" value="CAF1402950.1"/>
    <property type="molecule type" value="Genomic_DNA"/>
</dbReference>
<dbReference type="PANTHER" id="PTHR24033:SF151">
    <property type="entry name" value="NOTCH 2"/>
    <property type="match status" value="1"/>
</dbReference>
<feature type="disulfide bond" evidence="3">
    <location>
        <begin position="150"/>
        <end position="165"/>
    </location>
</feature>
<proteinExistence type="predicted"/>
<dbReference type="AlphaFoldDB" id="A0A815L8U4"/>
<dbReference type="OrthoDB" id="10024646at2759"/>
<evidence type="ECO:0000256" key="1">
    <source>
        <dbReference type="ARBA" id="ARBA00023157"/>
    </source>
</evidence>
<evidence type="ECO:0000313" key="6">
    <source>
        <dbReference type="EMBL" id="CAF1402950.1"/>
    </source>
</evidence>
<name>A0A815L8U4_9BILA</name>
<feature type="disulfide bond" evidence="2">
    <location>
        <begin position="502"/>
        <end position="511"/>
    </location>
</feature>
<organism evidence="6 7">
    <name type="scientific">Adineta steineri</name>
    <dbReference type="NCBI Taxonomy" id="433720"/>
    <lineage>
        <taxon>Eukaryota</taxon>
        <taxon>Metazoa</taxon>
        <taxon>Spiralia</taxon>
        <taxon>Gnathifera</taxon>
        <taxon>Rotifera</taxon>
        <taxon>Eurotatoria</taxon>
        <taxon>Bdelloidea</taxon>
        <taxon>Adinetida</taxon>
        <taxon>Adinetidae</taxon>
        <taxon>Adineta</taxon>
    </lineage>
</organism>
<keyword evidence="4" id="KW-1133">Transmembrane helix</keyword>
<dbReference type="PROSITE" id="PS01186">
    <property type="entry name" value="EGF_2"/>
    <property type="match status" value="1"/>
</dbReference>
<feature type="transmembrane region" description="Helical" evidence="4">
    <location>
        <begin position="709"/>
        <end position="736"/>
    </location>
</feature>
<comment type="caution">
    <text evidence="2">Lacks conserved residue(s) required for the propagation of feature annotation.</text>
</comment>
<dbReference type="SMART" id="SM00192">
    <property type="entry name" value="LDLa"/>
    <property type="match status" value="3"/>
</dbReference>
<feature type="domain" description="EGF-like" evidence="5">
    <location>
        <begin position="476"/>
        <end position="512"/>
    </location>
</feature>
<evidence type="ECO:0000256" key="2">
    <source>
        <dbReference type="PROSITE-ProRule" id="PRU00076"/>
    </source>
</evidence>
<dbReference type="SUPFAM" id="SSF57196">
    <property type="entry name" value="EGF/Laminin"/>
    <property type="match status" value="1"/>
</dbReference>
<keyword evidence="2" id="KW-0245">EGF-like domain</keyword>
<evidence type="ECO:0000256" key="3">
    <source>
        <dbReference type="PROSITE-ProRule" id="PRU00124"/>
    </source>
</evidence>
<dbReference type="PROSITE" id="PS50068">
    <property type="entry name" value="LDLRA_2"/>
    <property type="match status" value="1"/>
</dbReference>
<dbReference type="SUPFAM" id="SSF57424">
    <property type="entry name" value="LDL receptor-like module"/>
    <property type="match status" value="1"/>
</dbReference>
<dbReference type="PANTHER" id="PTHR24033">
    <property type="entry name" value="EGF-LIKE DOMAIN-CONTAINING PROTEIN"/>
    <property type="match status" value="1"/>
</dbReference>
<dbReference type="PROSITE" id="PS00022">
    <property type="entry name" value="EGF_1"/>
    <property type="match status" value="3"/>
</dbReference>
<evidence type="ECO:0000256" key="4">
    <source>
        <dbReference type="SAM" id="Phobius"/>
    </source>
</evidence>
<dbReference type="Proteomes" id="UP000663891">
    <property type="component" value="Unassembled WGS sequence"/>
</dbReference>
<dbReference type="PROSITE" id="PS50026">
    <property type="entry name" value="EGF_3"/>
    <property type="match status" value="1"/>
</dbReference>
<dbReference type="SMART" id="SM00181">
    <property type="entry name" value="EGF"/>
    <property type="match status" value="4"/>
</dbReference>
<protein>
    <recommendedName>
        <fullName evidence="5">EGF-like domain-containing protein</fullName>
    </recommendedName>
</protein>
<evidence type="ECO:0000313" key="7">
    <source>
        <dbReference type="Proteomes" id="UP000663891"/>
    </source>
</evidence>
<keyword evidence="1 2" id="KW-1015">Disulfide bond</keyword>
<dbReference type="InterPro" id="IPR051830">
    <property type="entry name" value="NOTCH_homolog"/>
</dbReference>
<dbReference type="InterPro" id="IPR036055">
    <property type="entry name" value="LDL_receptor-like_sf"/>
</dbReference>
<keyword evidence="4" id="KW-0472">Membrane</keyword>
<keyword evidence="4" id="KW-0812">Transmembrane</keyword>
<dbReference type="InterPro" id="IPR002172">
    <property type="entry name" value="LDrepeatLR_classA_rpt"/>
</dbReference>
<feature type="disulfide bond" evidence="3">
    <location>
        <begin position="138"/>
        <end position="156"/>
    </location>
</feature>
<sequence length="761" mass="87908">MNSALTTWKSIIDSIKPYFDGCIIQHYHIIDSHHSSLYHCKDSSKYISKHRILNGISDCFSKDDEQALSELSCSLNQTSQFQCPNEKQCRSRFFPTRICSFPIQINHDDIPFYKICDKIMDLPMMLVDRRNHSDETDCEDWQCNNIYTRCDGFLNCVDAGDEENCTQPIDIEHILFCISPHNYTMKCSPADQVSGGAVDCFSASFDEFNNVIVPNITFQMYKFRCWNDTKCIEDENLCNANENCPMYDDELFCSNRSQLCYDSDFDKLLDMQYISCQVINTRDISFSLDTALIYPSIYTIPNNPTENPTNDKMIKSSLVKSFSQSEICNSGLYVYYRLGIDNYNSICFCPPNYYGNRCQYQNQRVSLTLTLATVVQPIIYAIVVTLIEDDNDRQEIHSYHQFTYVPLKYCGKFVNFYMLYSKRGKNNSKNYSIRIDAFNKDSVTYLISWYLPIPFVFLPVNRISAFLTLPISRTFDLKHCTLQCYNGTCMKYHNEDRFFCQCYSGWSGAQCHIPIDCSMCASNSICIGSTRYRSICVCPHGKFGSSCRLQLIDNRYYLAVLRKFLSSNIVTSISPTQQCVPIHELLPTKLLSLPRIQRLKSYHIPCQHNLNLQCFVDEFYMCLCTEERHSNCFPLEHQQTFVCEDDVYCENGGTCLQDRPMCFYNILCICSDCFFGNRCQFYAKGIGLTLDDLLRYEIRPNSTLNDQSLVVKLSAVSVMILFLIGLLNSFFGYLVFHNRNCRKVASGIYLRLSSIISTLVV</sequence>